<dbReference type="GO" id="GO:0016036">
    <property type="term" value="P:cellular response to phosphate starvation"/>
    <property type="evidence" value="ECO:0007669"/>
    <property type="project" value="TreeGrafter"/>
</dbReference>
<keyword evidence="8" id="KW-0472">Membrane</keyword>
<dbReference type="InterPro" id="IPR003661">
    <property type="entry name" value="HisK_dim/P_dom"/>
</dbReference>
<comment type="subcellular location">
    <subcellularLocation>
        <location evidence="2">Membrane</location>
    </subcellularLocation>
</comment>
<evidence type="ECO:0000313" key="11">
    <source>
        <dbReference type="Proteomes" id="UP000487649"/>
    </source>
</evidence>
<dbReference type="GO" id="GO:0000155">
    <property type="term" value="F:phosphorelay sensor kinase activity"/>
    <property type="evidence" value="ECO:0007669"/>
    <property type="project" value="InterPro"/>
</dbReference>
<feature type="transmembrane region" description="Helical" evidence="8">
    <location>
        <begin position="7"/>
        <end position="30"/>
    </location>
</feature>
<comment type="catalytic activity">
    <reaction evidence="1">
        <text>ATP + protein L-histidine = ADP + protein N-phospho-L-histidine.</text>
        <dbReference type="EC" id="2.7.13.3"/>
    </reaction>
</comment>
<dbReference type="Pfam" id="PF00512">
    <property type="entry name" value="HisKA"/>
    <property type="match status" value="1"/>
</dbReference>
<keyword evidence="8" id="KW-0812">Transmembrane</keyword>
<dbReference type="CDD" id="cd00082">
    <property type="entry name" value="HisKA"/>
    <property type="match status" value="1"/>
</dbReference>
<dbReference type="PROSITE" id="PS50109">
    <property type="entry name" value="HIS_KIN"/>
    <property type="match status" value="1"/>
</dbReference>
<dbReference type="EMBL" id="WMQE01000003">
    <property type="protein sequence ID" value="MTK20246.1"/>
    <property type="molecule type" value="Genomic_DNA"/>
</dbReference>
<feature type="domain" description="Histidine kinase" evidence="9">
    <location>
        <begin position="249"/>
        <end position="461"/>
    </location>
</feature>
<keyword evidence="4" id="KW-0597">Phosphoprotein</keyword>
<evidence type="ECO:0000256" key="7">
    <source>
        <dbReference type="ARBA" id="ARBA00023012"/>
    </source>
</evidence>
<dbReference type="InterPro" id="IPR005467">
    <property type="entry name" value="His_kinase_dom"/>
</dbReference>
<dbReference type="GO" id="GO:0005886">
    <property type="term" value="C:plasma membrane"/>
    <property type="evidence" value="ECO:0007669"/>
    <property type="project" value="TreeGrafter"/>
</dbReference>
<keyword evidence="5" id="KW-0808">Transferase</keyword>
<keyword evidence="7" id="KW-0902">Two-component regulatory system</keyword>
<gene>
    <name evidence="10" type="ORF">GMA92_02180</name>
</gene>
<organism evidence="10 11">
    <name type="scientific">Turicibacter sanguinis</name>
    <dbReference type="NCBI Taxonomy" id="154288"/>
    <lineage>
        <taxon>Bacteria</taxon>
        <taxon>Bacillati</taxon>
        <taxon>Bacillota</taxon>
        <taxon>Erysipelotrichia</taxon>
        <taxon>Erysipelotrichales</taxon>
        <taxon>Turicibacteraceae</taxon>
        <taxon>Turicibacter</taxon>
    </lineage>
</organism>
<dbReference type="InterPro" id="IPR003594">
    <property type="entry name" value="HATPase_dom"/>
</dbReference>
<evidence type="ECO:0000256" key="8">
    <source>
        <dbReference type="SAM" id="Phobius"/>
    </source>
</evidence>
<comment type="caution">
    <text evidence="10">The sequence shown here is derived from an EMBL/GenBank/DDBJ whole genome shotgun (WGS) entry which is preliminary data.</text>
</comment>
<dbReference type="PANTHER" id="PTHR45453:SF1">
    <property type="entry name" value="PHOSPHATE REGULON SENSOR PROTEIN PHOR"/>
    <property type="match status" value="1"/>
</dbReference>
<dbReference type="SMART" id="SM00388">
    <property type="entry name" value="HisKA"/>
    <property type="match status" value="1"/>
</dbReference>
<dbReference type="InterPro" id="IPR036097">
    <property type="entry name" value="HisK_dim/P_sf"/>
</dbReference>
<evidence type="ECO:0000313" key="10">
    <source>
        <dbReference type="EMBL" id="MTK20246.1"/>
    </source>
</evidence>
<evidence type="ECO:0000256" key="5">
    <source>
        <dbReference type="ARBA" id="ARBA00022679"/>
    </source>
</evidence>
<evidence type="ECO:0000256" key="6">
    <source>
        <dbReference type="ARBA" id="ARBA00022777"/>
    </source>
</evidence>
<dbReference type="Gene3D" id="6.10.340.10">
    <property type="match status" value="1"/>
</dbReference>
<dbReference type="Proteomes" id="UP000487649">
    <property type="component" value="Unassembled WGS sequence"/>
</dbReference>
<reference evidence="10 11" key="1">
    <citation type="journal article" date="2019" name="Nat. Med.">
        <title>A library of human gut bacterial isolates paired with longitudinal multiomics data enables mechanistic microbiome research.</title>
        <authorList>
            <person name="Poyet M."/>
            <person name="Groussin M."/>
            <person name="Gibbons S.M."/>
            <person name="Avila-Pacheco J."/>
            <person name="Jiang X."/>
            <person name="Kearney S.M."/>
            <person name="Perrotta A.R."/>
            <person name="Berdy B."/>
            <person name="Zhao S."/>
            <person name="Lieberman T.D."/>
            <person name="Swanson P.K."/>
            <person name="Smith M."/>
            <person name="Roesemann S."/>
            <person name="Alexander J.E."/>
            <person name="Rich S.A."/>
            <person name="Livny J."/>
            <person name="Vlamakis H."/>
            <person name="Clish C."/>
            <person name="Bullock K."/>
            <person name="Deik A."/>
            <person name="Scott J."/>
            <person name="Pierce K.A."/>
            <person name="Xavier R.J."/>
            <person name="Alm E.J."/>
        </authorList>
    </citation>
    <scope>NUCLEOTIDE SEQUENCE [LARGE SCALE GENOMIC DNA]</scope>
    <source>
        <strain evidence="10 11">BIOML-A198</strain>
    </source>
</reference>
<dbReference type="Gene3D" id="1.10.287.130">
    <property type="match status" value="1"/>
</dbReference>
<dbReference type="FunFam" id="3.30.565.10:FF:000006">
    <property type="entry name" value="Sensor histidine kinase WalK"/>
    <property type="match status" value="1"/>
</dbReference>
<proteinExistence type="predicted"/>
<dbReference type="PRINTS" id="PR00344">
    <property type="entry name" value="BCTRLSENSOR"/>
</dbReference>
<dbReference type="GO" id="GO:0004721">
    <property type="term" value="F:phosphoprotein phosphatase activity"/>
    <property type="evidence" value="ECO:0007669"/>
    <property type="project" value="TreeGrafter"/>
</dbReference>
<dbReference type="EC" id="2.7.13.3" evidence="3"/>
<dbReference type="Gene3D" id="3.30.565.10">
    <property type="entry name" value="Histidine kinase-like ATPase, C-terminal domain"/>
    <property type="match status" value="1"/>
</dbReference>
<evidence type="ECO:0000256" key="4">
    <source>
        <dbReference type="ARBA" id="ARBA00022553"/>
    </source>
</evidence>
<accession>A0A9X4XBE9</accession>
<dbReference type="SMART" id="SM00387">
    <property type="entry name" value="HATPase_c"/>
    <property type="match status" value="1"/>
</dbReference>
<dbReference type="SUPFAM" id="SSF47384">
    <property type="entry name" value="Homodimeric domain of signal transducing histidine kinase"/>
    <property type="match status" value="1"/>
</dbReference>
<dbReference type="OrthoDB" id="9813151at2"/>
<evidence type="ECO:0000259" key="9">
    <source>
        <dbReference type="PROSITE" id="PS50109"/>
    </source>
</evidence>
<dbReference type="Pfam" id="PF02518">
    <property type="entry name" value="HATPase_c"/>
    <property type="match status" value="1"/>
</dbReference>
<evidence type="ECO:0000256" key="3">
    <source>
        <dbReference type="ARBA" id="ARBA00012438"/>
    </source>
</evidence>
<evidence type="ECO:0000256" key="1">
    <source>
        <dbReference type="ARBA" id="ARBA00000085"/>
    </source>
</evidence>
<dbReference type="PANTHER" id="PTHR45453">
    <property type="entry name" value="PHOSPHATE REGULON SENSOR PROTEIN PHOR"/>
    <property type="match status" value="1"/>
</dbReference>
<protein>
    <recommendedName>
        <fullName evidence="3">histidine kinase</fullName>
        <ecNumber evidence="3">2.7.13.3</ecNumber>
    </recommendedName>
</protein>
<dbReference type="InterPro" id="IPR036890">
    <property type="entry name" value="HATPase_C_sf"/>
</dbReference>
<dbReference type="InterPro" id="IPR050351">
    <property type="entry name" value="BphY/WalK/GraS-like"/>
</dbReference>
<dbReference type="CDD" id="cd00075">
    <property type="entry name" value="HATPase"/>
    <property type="match status" value="1"/>
</dbReference>
<name>A0A9X4XBE9_9FIRM</name>
<keyword evidence="8" id="KW-1133">Transmembrane helix</keyword>
<dbReference type="InterPro" id="IPR004358">
    <property type="entry name" value="Sig_transdc_His_kin-like_C"/>
</dbReference>
<dbReference type="SUPFAM" id="SSF55874">
    <property type="entry name" value="ATPase domain of HSP90 chaperone/DNA topoisomerase II/histidine kinase"/>
    <property type="match status" value="1"/>
</dbReference>
<dbReference type="AlphaFoldDB" id="A0A9X4XBE9"/>
<evidence type="ECO:0000256" key="2">
    <source>
        <dbReference type="ARBA" id="ARBA00004370"/>
    </source>
</evidence>
<sequence length="461" mass="52583">MPINKKMILIFSFVMIVTIIMIRLFVATLFQHSFERYVDDSNKVELYHLMNFDARGLYRNDEWDMDFIKNLGIDAIQKGIAIKVYDHSGKELWSVFSDEKVLSDYTLNEISQNMQNIDSDWSNALEDYQVDIYNERDEVVGKLDLTHYASTYYMSNDLELLNTVNQVILIIGIVSVGSIVVVSAMISKSISIPIVKVSRMAKLIETGQYKKEVETRSDIKEIDELITSINNLSLALDEQEMLRKQLTTDIAHELRTPLTTIKGHLDVMIAGIWEPTSERLMSINEEVVRISRMVDELRHLSKYDSERTKLELSKIRLDELLVSVIYNYQVQAFEKNIEIQSQIEPVVALVDEKKFSQVLINLLSNATKYTNVGGVITVMCHSDEQHIYIKVVDNGIGIPEVDLKHIFERFYRVDKSRSKETGGIGVGLTIAKSIVEAHGGLLSVKSEVGIGSEFMIQLKII</sequence>
<keyword evidence="6 10" id="KW-0418">Kinase</keyword>